<dbReference type="SUPFAM" id="SSF46955">
    <property type="entry name" value="Putative DNA-binding domain"/>
    <property type="match status" value="1"/>
</dbReference>
<dbReference type="InterPro" id="IPR041657">
    <property type="entry name" value="HTH_17"/>
</dbReference>
<reference evidence="3" key="1">
    <citation type="submission" date="2016-10" db="EMBL/GenBank/DDBJ databases">
        <authorList>
            <person name="Varghese N."/>
            <person name="Submissions S."/>
        </authorList>
    </citation>
    <scope>NUCLEOTIDE SEQUENCE [LARGE SCALE GENOMIC DNA]</scope>
    <source>
        <strain evidence="3">Nm71</strain>
    </source>
</reference>
<dbReference type="Pfam" id="PF12728">
    <property type="entry name" value="HTH_17"/>
    <property type="match status" value="1"/>
</dbReference>
<gene>
    <name evidence="2" type="ORF">SAMN05216326_106104</name>
</gene>
<keyword evidence="3" id="KW-1185">Reference proteome</keyword>
<organism evidence="2 3">
    <name type="scientific">Nitrosomonas marina</name>
    <dbReference type="NCBI Taxonomy" id="917"/>
    <lineage>
        <taxon>Bacteria</taxon>
        <taxon>Pseudomonadati</taxon>
        <taxon>Pseudomonadota</taxon>
        <taxon>Betaproteobacteria</taxon>
        <taxon>Nitrosomonadales</taxon>
        <taxon>Nitrosomonadaceae</taxon>
        <taxon>Nitrosomonas</taxon>
    </lineage>
</organism>
<dbReference type="RefSeq" id="WP_218142933.1">
    <property type="nucleotide sequence ID" value="NZ_FOIA01000006.1"/>
</dbReference>
<dbReference type="EMBL" id="FOIA01000006">
    <property type="protein sequence ID" value="SES90974.1"/>
    <property type="molecule type" value="Genomic_DNA"/>
</dbReference>
<dbReference type="InterPro" id="IPR036388">
    <property type="entry name" value="WH-like_DNA-bd_sf"/>
</dbReference>
<dbReference type="Gene3D" id="1.10.10.10">
    <property type="entry name" value="Winged helix-like DNA-binding domain superfamily/Winged helix DNA-binding domain"/>
    <property type="match status" value="1"/>
</dbReference>
<protein>
    <submittedName>
        <fullName evidence="2">Helix-turn-helix domain-containing protein</fullName>
    </submittedName>
</protein>
<evidence type="ECO:0000313" key="2">
    <source>
        <dbReference type="EMBL" id="SES90974.1"/>
    </source>
</evidence>
<accession>A0A1I0AB72</accession>
<feature type="domain" description="Helix-turn-helix" evidence="1">
    <location>
        <begin position="26"/>
        <end position="71"/>
    </location>
</feature>
<sequence>MSETNLTLSKIIKSGENTEEVDPTMAAQIIGVKVNTLASWRCTKKEIIPFYKIGSKVRYKISDLIAWKESKRVSQ</sequence>
<dbReference type="AlphaFoldDB" id="A0A1I0AB72"/>
<proteinExistence type="predicted"/>
<dbReference type="InterPro" id="IPR009061">
    <property type="entry name" value="DNA-bd_dom_put_sf"/>
</dbReference>
<evidence type="ECO:0000313" key="3">
    <source>
        <dbReference type="Proteomes" id="UP000199345"/>
    </source>
</evidence>
<dbReference type="Proteomes" id="UP000199345">
    <property type="component" value="Unassembled WGS sequence"/>
</dbReference>
<evidence type="ECO:0000259" key="1">
    <source>
        <dbReference type="Pfam" id="PF12728"/>
    </source>
</evidence>
<name>A0A1I0AB72_9PROT</name>